<reference evidence="2 3" key="1">
    <citation type="submission" date="2017-04" db="EMBL/GenBank/DDBJ databases">
        <title>Presence of VIM-2 positive Pseudomonas species in chickens and their surrounding environment.</title>
        <authorList>
            <person name="Zhang R."/>
        </authorList>
    </citation>
    <scope>NUCLEOTIDE SEQUENCE [LARGE SCALE GENOMIC DNA]</scope>
    <source>
        <strain evidence="2 3">DZ-C18</strain>
    </source>
</reference>
<dbReference type="EMBL" id="NBWC01000029">
    <property type="protein sequence ID" value="ORL62387.1"/>
    <property type="molecule type" value="Genomic_DNA"/>
</dbReference>
<evidence type="ECO:0000313" key="3">
    <source>
        <dbReference type="Proteomes" id="UP000193675"/>
    </source>
</evidence>
<dbReference type="OrthoDB" id="6960643at2"/>
<evidence type="ECO:0000256" key="1">
    <source>
        <dbReference type="SAM" id="MobiDB-lite"/>
    </source>
</evidence>
<accession>A0A1X0ZS22</accession>
<name>A0A1X0ZS22_PSEPU</name>
<proteinExistence type="predicted"/>
<protein>
    <submittedName>
        <fullName evidence="2">Uncharacterized protein</fullName>
    </submittedName>
</protein>
<dbReference type="RefSeq" id="WP_084858134.1">
    <property type="nucleotide sequence ID" value="NZ_NBWC01000029.1"/>
</dbReference>
<evidence type="ECO:0000313" key="2">
    <source>
        <dbReference type="EMBL" id="ORL62387.1"/>
    </source>
</evidence>
<sequence length="74" mass="8368">MAKTDNATPPDQQAAEPVPVTPVTFLDKQYKSRTLILPDRRVMSVQQMKVTVAGDDAAAIDFFRKRSDFERVQE</sequence>
<dbReference type="Proteomes" id="UP000193675">
    <property type="component" value="Unassembled WGS sequence"/>
</dbReference>
<comment type="caution">
    <text evidence="2">The sequence shown here is derived from an EMBL/GenBank/DDBJ whole genome shotgun (WGS) entry which is preliminary data.</text>
</comment>
<gene>
    <name evidence="2" type="ORF">B7H17_18365</name>
</gene>
<feature type="region of interest" description="Disordered" evidence="1">
    <location>
        <begin position="1"/>
        <end position="20"/>
    </location>
</feature>
<dbReference type="AlphaFoldDB" id="A0A1X0ZS22"/>
<feature type="compositionally biased region" description="Polar residues" evidence="1">
    <location>
        <begin position="1"/>
        <end position="11"/>
    </location>
</feature>
<organism evidence="2 3">
    <name type="scientific">Pseudomonas putida</name>
    <name type="common">Arthrobacter siderocapsulatus</name>
    <dbReference type="NCBI Taxonomy" id="303"/>
    <lineage>
        <taxon>Bacteria</taxon>
        <taxon>Pseudomonadati</taxon>
        <taxon>Pseudomonadota</taxon>
        <taxon>Gammaproteobacteria</taxon>
        <taxon>Pseudomonadales</taxon>
        <taxon>Pseudomonadaceae</taxon>
        <taxon>Pseudomonas</taxon>
    </lineage>
</organism>